<feature type="transmembrane region" description="Helical" evidence="1">
    <location>
        <begin position="101"/>
        <end position="121"/>
    </location>
</feature>
<evidence type="ECO:0000256" key="1">
    <source>
        <dbReference type="SAM" id="Phobius"/>
    </source>
</evidence>
<evidence type="ECO:0000313" key="3">
    <source>
        <dbReference type="Proteomes" id="UP001218788"/>
    </source>
</evidence>
<proteinExistence type="predicted"/>
<organism evidence="2 3">
    <name type="scientific">Alteromonas gilva</name>
    <dbReference type="NCBI Taxonomy" id="2987522"/>
    <lineage>
        <taxon>Bacteria</taxon>
        <taxon>Pseudomonadati</taxon>
        <taxon>Pseudomonadota</taxon>
        <taxon>Gammaproteobacteria</taxon>
        <taxon>Alteromonadales</taxon>
        <taxon>Alteromonadaceae</taxon>
        <taxon>Alteromonas/Salinimonas group</taxon>
        <taxon>Alteromonas</taxon>
    </lineage>
</organism>
<comment type="caution">
    <text evidence="2">The sequence shown here is derived from an EMBL/GenBank/DDBJ whole genome shotgun (WGS) entry which is preliminary data.</text>
</comment>
<dbReference type="RefSeq" id="WP_273640648.1">
    <property type="nucleotide sequence ID" value="NZ_JAQQXP010000001.1"/>
</dbReference>
<name>A0ABT5L4F8_9ALTE</name>
<keyword evidence="3" id="KW-1185">Reference proteome</keyword>
<sequence>MEPDYSNYDLKELLEARESIDRNTHIHRYFKISQEIDAKVIQPKETQRLNSRNNFAKLAFVKVILSLLSIFLTHKLFIAFKDGYISWKGKTDYYVQQSPETYYLLVAVNVFLLLFCLYLLVTNRWANKLNA</sequence>
<accession>A0ABT5L4F8</accession>
<keyword evidence="1" id="KW-1133">Transmembrane helix</keyword>
<keyword evidence="1" id="KW-0812">Transmembrane</keyword>
<dbReference type="EMBL" id="JAQQXP010000001">
    <property type="protein sequence ID" value="MDC8831386.1"/>
    <property type="molecule type" value="Genomic_DNA"/>
</dbReference>
<keyword evidence="1" id="KW-0472">Membrane</keyword>
<feature type="transmembrane region" description="Helical" evidence="1">
    <location>
        <begin position="58"/>
        <end position="81"/>
    </location>
</feature>
<dbReference type="Proteomes" id="UP001218788">
    <property type="component" value="Unassembled WGS sequence"/>
</dbReference>
<evidence type="ECO:0000313" key="2">
    <source>
        <dbReference type="EMBL" id="MDC8831386.1"/>
    </source>
</evidence>
<protein>
    <submittedName>
        <fullName evidence="2">Uncharacterized protein</fullName>
    </submittedName>
</protein>
<gene>
    <name evidence="2" type="ORF">OIK42_11510</name>
</gene>
<reference evidence="2 3" key="1">
    <citation type="submission" date="2022-10" db="EMBL/GenBank/DDBJ databases">
        <title>Alteromonas sp. chi3 Genome sequencing.</title>
        <authorList>
            <person name="Park S."/>
        </authorList>
    </citation>
    <scope>NUCLEOTIDE SEQUENCE [LARGE SCALE GENOMIC DNA]</scope>
    <source>
        <strain evidence="3">chi3</strain>
    </source>
</reference>